<dbReference type="Gene3D" id="2.40.50.100">
    <property type="match status" value="1"/>
</dbReference>
<dbReference type="InterPro" id="IPR058625">
    <property type="entry name" value="MdtA-like_BSH"/>
</dbReference>
<evidence type="ECO:0000313" key="9">
    <source>
        <dbReference type="EMBL" id="WAL58441.1"/>
    </source>
</evidence>
<feature type="compositionally biased region" description="Polar residues" evidence="5">
    <location>
        <begin position="1"/>
        <end position="10"/>
    </location>
</feature>
<evidence type="ECO:0000256" key="1">
    <source>
        <dbReference type="ARBA" id="ARBA00004196"/>
    </source>
</evidence>
<feature type="domain" description="Multidrug resistance protein MdtA-like C-terminal permuted SH3" evidence="8">
    <location>
        <begin position="324"/>
        <end position="383"/>
    </location>
</feature>
<evidence type="ECO:0000256" key="5">
    <source>
        <dbReference type="SAM" id="MobiDB-lite"/>
    </source>
</evidence>
<dbReference type="Pfam" id="PF25917">
    <property type="entry name" value="BSH_RND"/>
    <property type="match status" value="1"/>
</dbReference>
<evidence type="ECO:0000313" key="10">
    <source>
        <dbReference type="Proteomes" id="UP001163152"/>
    </source>
</evidence>
<comment type="similarity">
    <text evidence="2">Belongs to the membrane fusion protein (MFP) (TC 8.A.1) family.</text>
</comment>
<protein>
    <submittedName>
        <fullName evidence="9">Efflux RND transporter periplasmic adaptor subunit</fullName>
    </submittedName>
</protein>
<evidence type="ECO:0000259" key="7">
    <source>
        <dbReference type="Pfam" id="PF25954"/>
    </source>
</evidence>
<evidence type="ECO:0000256" key="4">
    <source>
        <dbReference type="SAM" id="Coils"/>
    </source>
</evidence>
<dbReference type="PANTHER" id="PTHR30469">
    <property type="entry name" value="MULTIDRUG RESISTANCE PROTEIN MDTA"/>
    <property type="match status" value="1"/>
</dbReference>
<dbReference type="KEGG" id="tsin:OXH18_14745"/>
<reference evidence="9" key="1">
    <citation type="submission" date="2022-12" db="EMBL/GenBank/DDBJ databases">
        <title>Polyphasic identification of a Novel Hot-Spring Cyanobacterium Ocullathermofonsia sinensis gen nov. sp. nov. and Genomic Insights on its Adaptations to the Thermal Habitat.</title>
        <authorList>
            <person name="Daroch M."/>
            <person name="Tang J."/>
            <person name="Jiang Y."/>
        </authorList>
    </citation>
    <scope>NUCLEOTIDE SEQUENCE</scope>
    <source>
        <strain evidence="9">PKUAC-SCTA174</strain>
    </source>
</reference>
<dbReference type="AlphaFoldDB" id="A0A9E9C302"/>
<dbReference type="RefSeq" id="WP_268607857.1">
    <property type="nucleotide sequence ID" value="NZ_CP113797.1"/>
</dbReference>
<evidence type="ECO:0000256" key="3">
    <source>
        <dbReference type="ARBA" id="ARBA00022448"/>
    </source>
</evidence>
<sequence>MTTTGCNLLPSQEAQAQSDASAQGERGAAAVETAIAETGTLSDPIEYTGTTGPVRRVSLRSQVEGRLLNLNADVGDPVSQGQPLAQLDNRLLTAALNQSEAELAALRSEVVQAEAEVSDAESRVAQAQAELQQAQIEADRLQGLAAEGVISQQEAERGRTVAITAEQAVRSAQEQVRTRQQAVVAARGRVEAQRAVVAEELERRQFSSLTAPIDGVVLERVTEPGNLVQPGDEVLSLGDFSAIKVIVQVSELELATIQTGQAVQVRLDAFPNQTFEGRVSRISPAADPTARLVPVEITMPNPTGQVGSGLLARVTFQSMQAQPIIVPESALTTAEEEKASTLFVVETQDGAATVLARSVQIGDRANGQVEVRAGLQPGETYVVRSSAPLEDGQSVRLSILSETAPQ</sequence>
<dbReference type="PANTHER" id="PTHR30469:SF15">
    <property type="entry name" value="HLYD FAMILY OF SECRETION PROTEINS"/>
    <property type="match status" value="1"/>
</dbReference>
<dbReference type="FunFam" id="2.40.30.170:FF:000010">
    <property type="entry name" value="Efflux RND transporter periplasmic adaptor subunit"/>
    <property type="match status" value="1"/>
</dbReference>
<dbReference type="EMBL" id="CP113797">
    <property type="protein sequence ID" value="WAL58441.1"/>
    <property type="molecule type" value="Genomic_DNA"/>
</dbReference>
<dbReference type="Pfam" id="PF25967">
    <property type="entry name" value="RND-MFP_C"/>
    <property type="match status" value="1"/>
</dbReference>
<keyword evidence="3" id="KW-0813">Transport</keyword>
<dbReference type="Pfam" id="PF25954">
    <property type="entry name" value="Beta-barrel_RND_2"/>
    <property type="match status" value="1"/>
</dbReference>
<evidence type="ECO:0000256" key="2">
    <source>
        <dbReference type="ARBA" id="ARBA00009477"/>
    </source>
</evidence>
<accession>A0A9E9C302</accession>
<proteinExistence type="inferred from homology"/>
<gene>
    <name evidence="9" type="ORF">OXH18_14745</name>
</gene>
<evidence type="ECO:0000259" key="6">
    <source>
        <dbReference type="Pfam" id="PF25917"/>
    </source>
</evidence>
<dbReference type="Proteomes" id="UP001163152">
    <property type="component" value="Chromosome"/>
</dbReference>
<dbReference type="Gene3D" id="2.40.420.20">
    <property type="match status" value="1"/>
</dbReference>
<dbReference type="InterPro" id="IPR058627">
    <property type="entry name" value="MdtA-like_C"/>
</dbReference>
<feature type="region of interest" description="Disordered" evidence="5">
    <location>
        <begin position="1"/>
        <end position="29"/>
    </location>
</feature>
<evidence type="ECO:0000259" key="8">
    <source>
        <dbReference type="Pfam" id="PF25967"/>
    </source>
</evidence>
<dbReference type="Gene3D" id="1.10.287.470">
    <property type="entry name" value="Helix hairpin bin"/>
    <property type="match status" value="1"/>
</dbReference>
<dbReference type="Gene3D" id="2.40.30.170">
    <property type="match status" value="1"/>
</dbReference>
<keyword evidence="4" id="KW-0175">Coiled coil</keyword>
<dbReference type="GO" id="GO:0015562">
    <property type="term" value="F:efflux transmembrane transporter activity"/>
    <property type="evidence" value="ECO:0007669"/>
    <property type="project" value="TreeGrafter"/>
</dbReference>
<organism evidence="9 10">
    <name type="scientific">Thermocoleostomius sinensis A174</name>
    <dbReference type="NCBI Taxonomy" id="2016057"/>
    <lineage>
        <taxon>Bacteria</taxon>
        <taxon>Bacillati</taxon>
        <taxon>Cyanobacteriota</taxon>
        <taxon>Cyanophyceae</taxon>
        <taxon>Oculatellales</taxon>
        <taxon>Oculatellaceae</taxon>
        <taxon>Thermocoleostomius</taxon>
    </lineage>
</organism>
<dbReference type="InterPro" id="IPR058792">
    <property type="entry name" value="Beta-barrel_RND_2"/>
</dbReference>
<feature type="domain" description="Multidrug resistance protein MdtA-like barrel-sandwich hybrid" evidence="6">
    <location>
        <begin position="55"/>
        <end position="233"/>
    </location>
</feature>
<feature type="domain" description="CusB-like beta-barrel" evidence="7">
    <location>
        <begin position="245"/>
        <end position="319"/>
    </location>
</feature>
<comment type="subcellular location">
    <subcellularLocation>
        <location evidence="1">Cell envelope</location>
    </subcellularLocation>
</comment>
<feature type="compositionally biased region" description="Low complexity" evidence="5">
    <location>
        <begin position="11"/>
        <end position="23"/>
    </location>
</feature>
<feature type="coiled-coil region" evidence="4">
    <location>
        <begin position="89"/>
        <end position="144"/>
    </location>
</feature>
<keyword evidence="10" id="KW-1185">Reference proteome</keyword>
<dbReference type="NCBIfam" id="TIGR01730">
    <property type="entry name" value="RND_mfp"/>
    <property type="match status" value="1"/>
</dbReference>
<dbReference type="SUPFAM" id="SSF111369">
    <property type="entry name" value="HlyD-like secretion proteins"/>
    <property type="match status" value="2"/>
</dbReference>
<dbReference type="InterPro" id="IPR006143">
    <property type="entry name" value="RND_pump_MFP"/>
</dbReference>
<dbReference type="GO" id="GO:1990281">
    <property type="term" value="C:efflux pump complex"/>
    <property type="evidence" value="ECO:0007669"/>
    <property type="project" value="TreeGrafter"/>
</dbReference>
<name>A0A9E9C302_9CYAN</name>